<evidence type="ECO:0000256" key="3">
    <source>
        <dbReference type="ARBA" id="ARBA00022801"/>
    </source>
</evidence>
<keyword evidence="7" id="KW-0732">Signal</keyword>
<sequence length="333" mass="35196">MPPLVRPFLALLAAALTAPAAAVPAETASPASPYRTLAALEARVAAIGFRLTTANAGWCPEKQAQYGWIWGDPRLYGADRRGEALAAYGAAAFDLPFLAAVAPGSPAAEAGLRTGETITAVDDAAILVPADADDPFARITALETRMAATPLDAATIVSNAATRFALHPVAGCASDFRVEARDTESGAADGRLVLISAGLAAFAADDDELAAAVAHELAHNILRHRERLDAAGVDRGLFQNFGRSARLFRQTEVEADRLSVWLMRGAGYDPKTAIRFWERFGTRNGPVLIQPGTHPRWGDRVKSFEQEIAAIEAADAAGRPLHPPLIDAPPPLE</sequence>
<dbReference type="GO" id="GO:0016020">
    <property type="term" value="C:membrane"/>
    <property type="evidence" value="ECO:0007669"/>
    <property type="project" value="TreeGrafter"/>
</dbReference>
<keyword evidence="3 6" id="KW-0378">Hydrolase</keyword>
<keyword evidence="2" id="KW-0479">Metal-binding</keyword>
<dbReference type="InterPro" id="IPR051156">
    <property type="entry name" value="Mito/Outer_Membr_Metalloprot"/>
</dbReference>
<evidence type="ECO:0000256" key="2">
    <source>
        <dbReference type="ARBA" id="ARBA00022723"/>
    </source>
</evidence>
<dbReference type="InterPro" id="IPR001915">
    <property type="entry name" value="Peptidase_M48"/>
</dbReference>
<reference evidence="10 11" key="1">
    <citation type="submission" date="2017-06" db="EMBL/GenBank/DDBJ databases">
        <authorList>
            <person name="Kim H.J."/>
            <person name="Triplett B.A."/>
        </authorList>
    </citation>
    <scope>NUCLEOTIDE SEQUENCE [LARGE SCALE GENOMIC DNA]</scope>
    <source>
        <strain evidence="10 11">DS15</strain>
    </source>
</reference>
<dbReference type="InterPro" id="IPR041489">
    <property type="entry name" value="PDZ_6"/>
</dbReference>
<dbReference type="InterPro" id="IPR036034">
    <property type="entry name" value="PDZ_sf"/>
</dbReference>
<keyword evidence="11" id="KW-1185">Reference proteome</keyword>
<evidence type="ECO:0000313" key="10">
    <source>
        <dbReference type="EMBL" id="SNS73594.1"/>
    </source>
</evidence>
<dbReference type="Pfam" id="PF17820">
    <property type="entry name" value="PDZ_6"/>
    <property type="match status" value="1"/>
</dbReference>
<evidence type="ECO:0000256" key="5">
    <source>
        <dbReference type="ARBA" id="ARBA00023049"/>
    </source>
</evidence>
<dbReference type="SUPFAM" id="SSF50156">
    <property type="entry name" value="PDZ domain-like"/>
    <property type="match status" value="1"/>
</dbReference>
<dbReference type="GO" id="GO:0051603">
    <property type="term" value="P:proteolysis involved in protein catabolic process"/>
    <property type="evidence" value="ECO:0007669"/>
    <property type="project" value="TreeGrafter"/>
</dbReference>
<dbReference type="AlphaFoldDB" id="A0A239GZZ3"/>
<dbReference type="GO" id="GO:0046872">
    <property type="term" value="F:metal ion binding"/>
    <property type="evidence" value="ECO:0007669"/>
    <property type="project" value="UniProtKB-KW"/>
</dbReference>
<dbReference type="Proteomes" id="UP000198339">
    <property type="component" value="Unassembled WGS sequence"/>
</dbReference>
<dbReference type="OrthoDB" id="7338723at2"/>
<dbReference type="PANTHER" id="PTHR22726">
    <property type="entry name" value="METALLOENDOPEPTIDASE OMA1"/>
    <property type="match status" value="1"/>
</dbReference>
<dbReference type="PANTHER" id="PTHR22726:SF1">
    <property type="entry name" value="METALLOENDOPEPTIDASE OMA1, MITOCHONDRIAL"/>
    <property type="match status" value="1"/>
</dbReference>
<dbReference type="GO" id="GO:0004222">
    <property type="term" value="F:metalloendopeptidase activity"/>
    <property type="evidence" value="ECO:0007669"/>
    <property type="project" value="InterPro"/>
</dbReference>
<gene>
    <name evidence="10" type="ORF">SAMN06295955_104142</name>
</gene>
<comment type="cofactor">
    <cofactor evidence="6">
        <name>Zn(2+)</name>
        <dbReference type="ChEBI" id="CHEBI:29105"/>
    </cofactor>
    <text evidence="6">Binds 1 zinc ion per subunit.</text>
</comment>
<feature type="domain" description="PDZ" evidence="9">
    <location>
        <begin position="99"/>
        <end position="126"/>
    </location>
</feature>
<keyword evidence="1 6" id="KW-0645">Protease</keyword>
<keyword evidence="4 6" id="KW-0862">Zinc</keyword>
<feature type="domain" description="Peptidase M48" evidence="8">
    <location>
        <begin position="246"/>
        <end position="306"/>
    </location>
</feature>
<keyword evidence="5 6" id="KW-0482">Metalloprotease</keyword>
<evidence type="ECO:0000259" key="8">
    <source>
        <dbReference type="Pfam" id="PF01435"/>
    </source>
</evidence>
<evidence type="ECO:0000256" key="6">
    <source>
        <dbReference type="RuleBase" id="RU003983"/>
    </source>
</evidence>
<accession>A0A239GZZ3</accession>
<feature type="domain" description="Peptidase M48" evidence="8">
    <location>
        <begin position="186"/>
        <end position="226"/>
    </location>
</feature>
<evidence type="ECO:0000313" key="11">
    <source>
        <dbReference type="Proteomes" id="UP000198339"/>
    </source>
</evidence>
<name>A0A239GZZ3_9SPHN</name>
<protein>
    <submittedName>
        <fullName evidence="10">Uncharacterized protein</fullName>
    </submittedName>
</protein>
<evidence type="ECO:0000259" key="9">
    <source>
        <dbReference type="Pfam" id="PF17820"/>
    </source>
</evidence>
<proteinExistence type="inferred from homology"/>
<evidence type="ECO:0000256" key="7">
    <source>
        <dbReference type="SAM" id="SignalP"/>
    </source>
</evidence>
<feature type="signal peptide" evidence="7">
    <location>
        <begin position="1"/>
        <end position="22"/>
    </location>
</feature>
<evidence type="ECO:0000256" key="1">
    <source>
        <dbReference type="ARBA" id="ARBA00022670"/>
    </source>
</evidence>
<dbReference type="Gene3D" id="2.30.42.10">
    <property type="match status" value="1"/>
</dbReference>
<dbReference type="RefSeq" id="WP_089215441.1">
    <property type="nucleotide sequence ID" value="NZ_FZPA01000004.1"/>
</dbReference>
<dbReference type="EMBL" id="FZPA01000004">
    <property type="protein sequence ID" value="SNS73594.1"/>
    <property type="molecule type" value="Genomic_DNA"/>
</dbReference>
<organism evidence="10 11">
    <name type="scientific">Sphingopyxis indica</name>
    <dbReference type="NCBI Taxonomy" id="436663"/>
    <lineage>
        <taxon>Bacteria</taxon>
        <taxon>Pseudomonadati</taxon>
        <taxon>Pseudomonadota</taxon>
        <taxon>Alphaproteobacteria</taxon>
        <taxon>Sphingomonadales</taxon>
        <taxon>Sphingomonadaceae</taxon>
        <taxon>Sphingopyxis</taxon>
    </lineage>
</organism>
<comment type="similarity">
    <text evidence="6">Belongs to the peptidase M48 family.</text>
</comment>
<feature type="chain" id="PRO_5012399026" evidence="7">
    <location>
        <begin position="23"/>
        <end position="333"/>
    </location>
</feature>
<evidence type="ECO:0000256" key="4">
    <source>
        <dbReference type="ARBA" id="ARBA00022833"/>
    </source>
</evidence>
<dbReference type="Pfam" id="PF01435">
    <property type="entry name" value="Peptidase_M48"/>
    <property type="match status" value="2"/>
</dbReference>